<dbReference type="InterPro" id="IPR010281">
    <property type="entry name" value="DUF885"/>
</dbReference>
<proteinExistence type="predicted"/>
<sequence>MKNISFLLLILFLNVDCVIFNSDYKIENGEKSESEKFHELLSEQWEKGIVRNPERASSLGDNRFNDKLNDTSYETILKRQGETRELQETVKKIDRSKLSEDDQLNYDLYLHGIEKRIEGFQFLSYLIPIDQMGGIQIGFAGISNYMPFNNVRDYENYLARMRAFPTKLDQTIDLMKRGVKVGWVPPKIILGSVPDQISAQFGKSIDESPLYKPFNEFPESIPSEEQNRLTIEMKSVMTDFVYPAFELLFTYFNESYLPGCRESIACKDFPNGDVYYKYQIASYTTTDLTAEEIHQIGLGEVDRIRAEMIKVINMTEFNGSFDEFLTFLRSDSQFYFTSEEELLNEYRMICKKADAELPKFFGLLPRLPYGVKPIPDYQAPASPTAYYYSGSQEAGRAGFFMANTYRLETRPKYEMEALSIHEAVPGHHLQITLAQELENIPKFRRYGGYTAFVEGWGLYSEKLAEEMGFYKDPYSKFGQLTYEMWRACRLVVDTGMHALGWTRQEAIDFMLSNTAKTENDVTVEIDRYIAWPGQALAYKIGELKIRELRSKAEKEMGDNFNIRDFHDVVLGHGAVPLDILEKHVNEYILQIQ</sequence>
<gene>
    <name evidence="1" type="ORF">METZ01_LOCUS108818</name>
</gene>
<dbReference type="PANTHER" id="PTHR33361:SF2">
    <property type="entry name" value="DUF885 DOMAIN-CONTAINING PROTEIN"/>
    <property type="match status" value="1"/>
</dbReference>
<dbReference type="AlphaFoldDB" id="A0A381WTZ5"/>
<dbReference type="Pfam" id="PF05960">
    <property type="entry name" value="DUF885"/>
    <property type="match status" value="1"/>
</dbReference>
<reference evidence="1" key="1">
    <citation type="submission" date="2018-05" db="EMBL/GenBank/DDBJ databases">
        <authorList>
            <person name="Lanie J.A."/>
            <person name="Ng W.-L."/>
            <person name="Kazmierczak K.M."/>
            <person name="Andrzejewski T.M."/>
            <person name="Davidsen T.M."/>
            <person name="Wayne K.J."/>
            <person name="Tettelin H."/>
            <person name="Glass J.I."/>
            <person name="Rusch D."/>
            <person name="Podicherti R."/>
            <person name="Tsui H.-C.T."/>
            <person name="Winkler M.E."/>
        </authorList>
    </citation>
    <scope>NUCLEOTIDE SEQUENCE</scope>
</reference>
<dbReference type="PANTHER" id="PTHR33361">
    <property type="entry name" value="GLR0591 PROTEIN"/>
    <property type="match status" value="1"/>
</dbReference>
<name>A0A381WTZ5_9ZZZZ</name>
<protein>
    <recommendedName>
        <fullName evidence="2">DUF885 domain-containing protein</fullName>
    </recommendedName>
</protein>
<organism evidence="1">
    <name type="scientific">marine metagenome</name>
    <dbReference type="NCBI Taxonomy" id="408172"/>
    <lineage>
        <taxon>unclassified sequences</taxon>
        <taxon>metagenomes</taxon>
        <taxon>ecological metagenomes</taxon>
    </lineage>
</organism>
<dbReference type="EMBL" id="UINC01012872">
    <property type="protein sequence ID" value="SVA55964.1"/>
    <property type="molecule type" value="Genomic_DNA"/>
</dbReference>
<evidence type="ECO:0008006" key="2">
    <source>
        <dbReference type="Google" id="ProtNLM"/>
    </source>
</evidence>
<accession>A0A381WTZ5</accession>
<evidence type="ECO:0000313" key="1">
    <source>
        <dbReference type="EMBL" id="SVA55964.1"/>
    </source>
</evidence>